<keyword evidence="2" id="KW-1185">Reference proteome</keyword>
<dbReference type="InParanoid" id="G9ERG7"/>
<proteinExistence type="predicted"/>
<dbReference type="AlphaFoldDB" id="G9ERG7"/>
<evidence type="ECO:0000313" key="2">
    <source>
        <dbReference type="Proteomes" id="UP000002770"/>
    </source>
</evidence>
<accession>G9ERG7</accession>
<dbReference type="STRING" id="658187.LDG_7882"/>
<evidence type="ECO:0000313" key="1">
    <source>
        <dbReference type="EMBL" id="EHL30136.1"/>
    </source>
</evidence>
<dbReference type="Proteomes" id="UP000002770">
    <property type="component" value="Unassembled WGS sequence"/>
</dbReference>
<sequence>MVLLQADWINKSPDNGIKEIQFIHNEWILFLNNGKNQRYSGAQVLVHNILFQLIQFTHLKQKRHIVLFHDQIPKSQWRLLHLKIAQK</sequence>
<organism evidence="1 2">
    <name type="scientific">Legionella drancourtii LLAP12</name>
    <dbReference type="NCBI Taxonomy" id="658187"/>
    <lineage>
        <taxon>Bacteria</taxon>
        <taxon>Pseudomonadati</taxon>
        <taxon>Pseudomonadota</taxon>
        <taxon>Gammaproteobacteria</taxon>
        <taxon>Legionellales</taxon>
        <taxon>Legionellaceae</taxon>
        <taxon>Legionella</taxon>
    </lineage>
</organism>
<dbReference type="EMBL" id="JH413835">
    <property type="protein sequence ID" value="EHL30136.1"/>
    <property type="molecule type" value="Genomic_DNA"/>
</dbReference>
<reference evidence="1 2" key="1">
    <citation type="journal article" date="2011" name="BMC Genomics">
        <title>Insight into cross-talk between intra-amoebal pathogens.</title>
        <authorList>
            <person name="Gimenez G."/>
            <person name="Bertelli C."/>
            <person name="Moliner C."/>
            <person name="Robert C."/>
            <person name="Raoult D."/>
            <person name="Fournier P.E."/>
            <person name="Greub G."/>
        </authorList>
    </citation>
    <scope>NUCLEOTIDE SEQUENCE [LARGE SCALE GENOMIC DNA]</scope>
    <source>
        <strain evidence="1 2">LLAP12</strain>
    </source>
</reference>
<gene>
    <name evidence="1" type="ORF">LDG_7882</name>
</gene>
<name>G9ERG7_9GAMM</name>
<dbReference type="eggNOG" id="ENOG5032BHC">
    <property type="taxonomic scope" value="Bacteria"/>
</dbReference>
<dbReference type="HOGENOM" id="CLU_2479509_0_0_6"/>
<protein>
    <submittedName>
        <fullName evidence="1">Uncharacterized protein</fullName>
    </submittedName>
</protein>